<dbReference type="InterPro" id="IPR057873">
    <property type="entry name" value="CTHRC1_C"/>
</dbReference>
<dbReference type="SMART" id="SM00063">
    <property type="entry name" value="FRI"/>
    <property type="match status" value="1"/>
</dbReference>
<evidence type="ECO:0000313" key="24">
    <source>
        <dbReference type="EMBL" id="MED6259867.1"/>
    </source>
</evidence>
<evidence type="ECO:0000256" key="3">
    <source>
        <dbReference type="ARBA" id="ARBA00004439"/>
    </source>
</evidence>
<comment type="similarity">
    <text evidence="4">Belongs to the G-protein coupled receptor Fz/Smo family.</text>
</comment>
<dbReference type="PRINTS" id="PR00489">
    <property type="entry name" value="FRIZZLED"/>
</dbReference>
<dbReference type="InterPro" id="IPR026543">
    <property type="entry name" value="FZD6_7TM"/>
</dbReference>
<dbReference type="Pfam" id="PF01392">
    <property type="entry name" value="Fz"/>
    <property type="match status" value="1"/>
</dbReference>
<dbReference type="SMART" id="SM01330">
    <property type="entry name" value="Frizzled"/>
    <property type="match status" value="1"/>
</dbReference>
<keyword evidence="16" id="KW-0807">Transducer</keyword>
<keyword evidence="11" id="KW-0297">G-protein coupled receptor</keyword>
<evidence type="ECO:0000256" key="18">
    <source>
        <dbReference type="PROSITE-ProRule" id="PRU00090"/>
    </source>
</evidence>
<accession>A0ABU7CB52</accession>
<keyword evidence="21" id="KW-0732">Signal</keyword>
<feature type="compositionally biased region" description="Polar residues" evidence="19">
    <location>
        <begin position="780"/>
        <end position="790"/>
    </location>
</feature>
<evidence type="ECO:0000256" key="20">
    <source>
        <dbReference type="SAM" id="Phobius"/>
    </source>
</evidence>
<evidence type="ECO:0000256" key="6">
    <source>
        <dbReference type="ARBA" id="ARBA00022473"/>
    </source>
</evidence>
<keyword evidence="13 18" id="KW-1015">Disulfide bond</keyword>
<dbReference type="Gene3D" id="1.10.2000.10">
    <property type="entry name" value="Frizzled cysteine-rich domain"/>
    <property type="match status" value="1"/>
</dbReference>
<dbReference type="PANTHER" id="PTHR11309">
    <property type="entry name" value="FRIZZLED"/>
    <property type="match status" value="1"/>
</dbReference>
<dbReference type="Gene3D" id="1.20.1070.10">
    <property type="entry name" value="Rhodopsin 7-helix transmembrane proteins"/>
    <property type="match status" value="1"/>
</dbReference>
<feature type="transmembrane region" description="Helical" evidence="20">
    <location>
        <begin position="194"/>
        <end position="215"/>
    </location>
</feature>
<feature type="compositionally biased region" description="Basic and acidic residues" evidence="19">
    <location>
        <begin position="770"/>
        <end position="779"/>
    </location>
</feature>
<name>A0ABU7CB52_9TELE</name>
<dbReference type="InterPro" id="IPR020067">
    <property type="entry name" value="Frizzled_dom"/>
</dbReference>
<feature type="transmembrane region" description="Helical" evidence="20">
    <location>
        <begin position="316"/>
        <end position="338"/>
    </location>
</feature>
<keyword evidence="8" id="KW-0879">Wnt signaling pathway</keyword>
<sequence>MPGPLWLSLIWVGSCDSHSLFTCEPIKVHRCLGMPYNMTFFPNMMEHYDQEIAASKMEPFMPLANLRCSPDVHHFLCQAFIPVCSEENRVIRPCREKCQAVLSDCEENIRVFGISWPPELQCDKLDACGLDGSIPPSTTPVTSSSPKRDLGFWCPLQLKTKPGHGSSFLGAQDCAPPCSNMYFKPHDIEFAKSFIGVCSIICLGATLFTFLTFLIDVKRFRYPERPIIFYAVCYSFVSLMYFIGFLLGNTAACTKASHPAGVDTVVLGSHSKGCTLLFMLLYFFTMAGIVWWVILTITWFLAAGPKWSCEAIEKKAVWFHTAAWGIPGALTVMLLALNKVEGDNISGVCFVGLYDLDALRYFVLAPLCVGVIVGLFLILAGIVSLNHVRQVIQHDERNQEKLKKFMIRIGVFSCLYLVPLVTLLACYTYEQSHRSSWENTWINDRCQEYSIPCSYKAAELTRPDLSLFLVKYLMTLVVGISAVFWVSSKKTCSEWAYFFKRTRKRDPISESRRVLQESCEFFLKHNSRVQHKKKHYKSTSHKLKVISKSMGTSTAGSPTSATNQGSSVFVNHEPHTTSSLSDTSAREQMDRGVSSRSSRRVEREREREGGERRCKGGSSSKVSSRSESMNRVADGRMTPRSELSDARQVTSGQQQHPALNLSHSSSIQDSAHHTVEQILTESGHIVPLHISQGCFLWLRLCAVTGSFPVGLPSSGLLESGCRFTSLPHTAHSYSAATTGRMSPLASRLLVLLCLALPLHGVEKVRNRGYRKEPDVDKSTVNDADTPNCTRHSLDEGRSPFLNSMYGSCMQGPAGTPGRDGNPGANGIPGTPGIPGRDGLKGEKGECVSEVFEEPWRPNYKQCAWNSLNYGIDLGKVADCTFTKLRSDSALRVLFSGSLRLKCKNACCQRWYFTFNGAECTGPLPVESIIYLDQGSPELNSTINIHRTSSVEGLCEGIKAGLVDVAVWVGTCADYPRGDASTGWNSVSRIIIEELPK</sequence>
<reference evidence="24 25" key="1">
    <citation type="submission" date="2021-07" db="EMBL/GenBank/DDBJ databases">
        <authorList>
            <person name="Palmer J.M."/>
        </authorList>
    </citation>
    <scope>NUCLEOTIDE SEQUENCE [LARGE SCALE GENOMIC DNA]</scope>
    <source>
        <strain evidence="24 25">AT_MEX2019</strain>
        <tissue evidence="24">Muscle</tissue>
    </source>
</reference>
<proteinExistence type="inferred from homology"/>
<feature type="region of interest" description="Disordered" evidence="19">
    <location>
        <begin position="549"/>
        <end position="667"/>
    </location>
</feature>
<feature type="transmembrane region" description="Helical" evidence="20">
    <location>
        <begin position="276"/>
        <end position="304"/>
    </location>
</feature>
<feature type="region of interest" description="Disordered" evidence="19">
    <location>
        <begin position="812"/>
        <end position="841"/>
    </location>
</feature>
<feature type="transmembrane region" description="Helical" evidence="20">
    <location>
        <begin position="744"/>
        <end position="761"/>
    </location>
</feature>
<evidence type="ECO:0000256" key="8">
    <source>
        <dbReference type="ARBA" id="ARBA00022687"/>
    </source>
</evidence>
<evidence type="ECO:0000256" key="10">
    <source>
        <dbReference type="ARBA" id="ARBA00022989"/>
    </source>
</evidence>
<comment type="caution">
    <text evidence="24">The sequence shown here is derived from an EMBL/GenBank/DDBJ whole genome shotgun (WGS) entry which is preliminary data.</text>
</comment>
<feature type="compositionally biased region" description="Low complexity" evidence="19">
    <location>
        <begin position="549"/>
        <end position="562"/>
    </location>
</feature>
<feature type="transmembrane region" description="Helical" evidence="20">
    <location>
        <begin position="227"/>
        <end position="247"/>
    </location>
</feature>
<feature type="domain" description="G-protein coupled receptors family 2 profile 2" evidence="23">
    <location>
        <begin position="188"/>
        <end position="494"/>
    </location>
</feature>
<keyword evidence="6" id="KW-0217">Developmental protein</keyword>
<evidence type="ECO:0000259" key="23">
    <source>
        <dbReference type="PROSITE" id="PS50261"/>
    </source>
</evidence>
<feature type="disulfide bond" evidence="18">
    <location>
        <begin position="31"/>
        <end position="77"/>
    </location>
</feature>
<dbReference type="PROSITE" id="PS50261">
    <property type="entry name" value="G_PROTEIN_RECEP_F2_4"/>
    <property type="match status" value="1"/>
</dbReference>
<dbReference type="InterPro" id="IPR000539">
    <property type="entry name" value="Frizzled/Smoothened_7TM"/>
</dbReference>
<evidence type="ECO:0000256" key="15">
    <source>
        <dbReference type="ARBA" id="ARBA00023180"/>
    </source>
</evidence>
<evidence type="ECO:0000259" key="22">
    <source>
        <dbReference type="PROSITE" id="PS50038"/>
    </source>
</evidence>
<keyword evidence="7" id="KW-1003">Cell membrane</keyword>
<keyword evidence="14" id="KW-0675">Receptor</keyword>
<keyword evidence="25" id="KW-1185">Reference proteome</keyword>
<dbReference type="PROSITE" id="PS50038">
    <property type="entry name" value="FZ"/>
    <property type="match status" value="1"/>
</dbReference>
<dbReference type="EMBL" id="JAHUTI010088524">
    <property type="protein sequence ID" value="MED6259867.1"/>
    <property type="molecule type" value="Genomic_DNA"/>
</dbReference>
<evidence type="ECO:0000313" key="25">
    <source>
        <dbReference type="Proteomes" id="UP001345963"/>
    </source>
</evidence>
<feature type="transmembrane region" description="Helical" evidence="20">
    <location>
        <begin position="465"/>
        <end position="486"/>
    </location>
</feature>
<feature type="disulfide bond" evidence="18">
    <location>
        <begin position="98"/>
        <end position="122"/>
    </location>
</feature>
<evidence type="ECO:0000256" key="17">
    <source>
        <dbReference type="ARBA" id="ARBA00023329"/>
    </source>
</evidence>
<keyword evidence="12 20" id="KW-0472">Membrane</keyword>
<evidence type="ECO:0000256" key="12">
    <source>
        <dbReference type="ARBA" id="ARBA00023136"/>
    </source>
</evidence>
<evidence type="ECO:0000256" key="1">
    <source>
        <dbReference type="ARBA" id="ARBA00004241"/>
    </source>
</evidence>
<feature type="transmembrane region" description="Helical" evidence="20">
    <location>
        <begin position="358"/>
        <end position="385"/>
    </location>
</feature>
<dbReference type="CDD" id="cd15032">
    <property type="entry name" value="7tmF_FZD6"/>
    <property type="match status" value="1"/>
</dbReference>
<evidence type="ECO:0000256" key="2">
    <source>
        <dbReference type="ARBA" id="ARBA00004424"/>
    </source>
</evidence>
<comment type="caution">
    <text evidence="18">Lacks conserved residue(s) required for the propagation of feature annotation.</text>
</comment>
<feature type="transmembrane region" description="Helical" evidence="20">
    <location>
        <begin position="405"/>
        <end position="430"/>
    </location>
</feature>
<feature type="chain" id="PRO_5045490986" description="Frizzled-6" evidence="21">
    <location>
        <begin position="18"/>
        <end position="996"/>
    </location>
</feature>
<evidence type="ECO:0000256" key="21">
    <source>
        <dbReference type="SAM" id="SignalP"/>
    </source>
</evidence>
<evidence type="ECO:0000256" key="7">
    <source>
        <dbReference type="ARBA" id="ARBA00022475"/>
    </source>
</evidence>
<feature type="compositionally biased region" description="Basic and acidic residues" evidence="19">
    <location>
        <begin position="633"/>
        <end position="645"/>
    </location>
</feature>
<comment type="subcellular location">
    <subcellularLocation>
        <location evidence="2">Apical cell membrane</location>
        <topology evidence="2">Multi-pass membrane protein</topology>
    </subcellularLocation>
    <subcellularLocation>
        <location evidence="1">Cell surface</location>
    </subcellularLocation>
    <subcellularLocation>
        <location evidence="3">Cytoplasmic vesicle membrane</location>
        <topology evidence="3">Multi-pass membrane protein</topology>
    </subcellularLocation>
</comment>
<organism evidence="24 25">
    <name type="scientific">Ataeniobius toweri</name>
    <dbReference type="NCBI Taxonomy" id="208326"/>
    <lineage>
        <taxon>Eukaryota</taxon>
        <taxon>Metazoa</taxon>
        <taxon>Chordata</taxon>
        <taxon>Craniata</taxon>
        <taxon>Vertebrata</taxon>
        <taxon>Euteleostomi</taxon>
        <taxon>Actinopterygii</taxon>
        <taxon>Neopterygii</taxon>
        <taxon>Teleostei</taxon>
        <taxon>Neoteleostei</taxon>
        <taxon>Acanthomorphata</taxon>
        <taxon>Ovalentaria</taxon>
        <taxon>Atherinomorphae</taxon>
        <taxon>Cyprinodontiformes</taxon>
        <taxon>Goodeidae</taxon>
        <taxon>Ataeniobius</taxon>
    </lineage>
</organism>
<evidence type="ECO:0000256" key="16">
    <source>
        <dbReference type="ARBA" id="ARBA00023224"/>
    </source>
</evidence>
<feature type="disulfide bond" evidence="18">
    <location>
        <begin position="23"/>
        <end position="84"/>
    </location>
</feature>
<evidence type="ECO:0000256" key="13">
    <source>
        <dbReference type="ARBA" id="ARBA00023157"/>
    </source>
</evidence>
<evidence type="ECO:0000256" key="9">
    <source>
        <dbReference type="ARBA" id="ARBA00022692"/>
    </source>
</evidence>
<evidence type="ECO:0000256" key="14">
    <source>
        <dbReference type="ARBA" id="ARBA00023170"/>
    </source>
</evidence>
<dbReference type="InterPro" id="IPR015526">
    <property type="entry name" value="Frizzled/SFRP"/>
</dbReference>
<dbReference type="Pfam" id="PF01534">
    <property type="entry name" value="Frizzled"/>
    <property type="match status" value="1"/>
</dbReference>
<gene>
    <name evidence="24" type="primary">FZD6</name>
    <name evidence="24" type="ORF">ATANTOWER_001985</name>
</gene>
<feature type="compositionally biased region" description="Basic and acidic residues" evidence="19">
    <location>
        <begin position="599"/>
        <end position="614"/>
    </location>
</feature>
<dbReference type="Pfam" id="PF25815">
    <property type="entry name" value="CTHRC1_C"/>
    <property type="match status" value="1"/>
</dbReference>
<evidence type="ECO:0000256" key="11">
    <source>
        <dbReference type="ARBA" id="ARBA00023040"/>
    </source>
</evidence>
<feature type="compositionally biased region" description="Polar residues" evidence="19">
    <location>
        <begin position="647"/>
        <end position="667"/>
    </location>
</feature>
<feature type="signal peptide" evidence="21">
    <location>
        <begin position="1"/>
        <end position="17"/>
    </location>
</feature>
<dbReference type="PANTHER" id="PTHR11309:SF75">
    <property type="entry name" value="FRIZZLED-6"/>
    <property type="match status" value="1"/>
</dbReference>
<evidence type="ECO:0000256" key="4">
    <source>
        <dbReference type="ARBA" id="ARBA00008077"/>
    </source>
</evidence>
<feature type="region of interest" description="Disordered" evidence="19">
    <location>
        <begin position="770"/>
        <end position="792"/>
    </location>
</feature>
<keyword evidence="10 20" id="KW-1133">Transmembrane helix</keyword>
<feature type="compositionally biased region" description="Low complexity" evidence="19">
    <location>
        <begin position="616"/>
        <end position="627"/>
    </location>
</feature>
<evidence type="ECO:0000256" key="19">
    <source>
        <dbReference type="SAM" id="MobiDB-lite"/>
    </source>
</evidence>
<feature type="domain" description="FZ" evidence="22">
    <location>
        <begin position="18"/>
        <end position="128"/>
    </location>
</feature>
<keyword evidence="15" id="KW-0325">Glycoprotein</keyword>
<protein>
    <recommendedName>
        <fullName evidence="5">Frizzled-6</fullName>
    </recommendedName>
</protein>
<dbReference type="InterPro" id="IPR036790">
    <property type="entry name" value="Frizzled_dom_sf"/>
</dbReference>
<evidence type="ECO:0000256" key="5">
    <source>
        <dbReference type="ARBA" id="ARBA00018155"/>
    </source>
</evidence>
<dbReference type="InterPro" id="IPR017981">
    <property type="entry name" value="GPCR_2-like_7TM"/>
</dbReference>
<keyword evidence="17" id="KW-0968">Cytoplasmic vesicle</keyword>
<keyword evidence="9 20" id="KW-0812">Transmembrane</keyword>
<dbReference type="SUPFAM" id="SSF63501">
    <property type="entry name" value="Frizzled cysteine-rich domain"/>
    <property type="match status" value="1"/>
</dbReference>
<dbReference type="Proteomes" id="UP001345963">
    <property type="component" value="Unassembled WGS sequence"/>
</dbReference>